<dbReference type="EMBL" id="JRYB01000001">
    <property type="protein sequence ID" value="OIJ42419.1"/>
    <property type="molecule type" value="Genomic_DNA"/>
</dbReference>
<evidence type="ECO:0000313" key="4">
    <source>
        <dbReference type="Proteomes" id="UP000180246"/>
    </source>
</evidence>
<dbReference type="RefSeq" id="WP_071363103.1">
    <property type="nucleotide sequence ID" value="NZ_DAMCQJ010000061.1"/>
</dbReference>
<gene>
    <name evidence="3" type="ORF">LO55_4434</name>
</gene>
<dbReference type="AlphaFoldDB" id="A0A1S2NBP8"/>
<evidence type="ECO:0000256" key="2">
    <source>
        <dbReference type="SAM" id="SignalP"/>
    </source>
</evidence>
<feature type="region of interest" description="Disordered" evidence="1">
    <location>
        <begin position="26"/>
        <end position="49"/>
    </location>
</feature>
<protein>
    <recommendedName>
        <fullName evidence="5">MSHA biogenesis protein MshK</fullName>
    </recommendedName>
</protein>
<evidence type="ECO:0000256" key="1">
    <source>
        <dbReference type="SAM" id="MobiDB-lite"/>
    </source>
</evidence>
<feature type="signal peptide" evidence="2">
    <location>
        <begin position="1"/>
        <end position="24"/>
    </location>
</feature>
<keyword evidence="2" id="KW-0732">Signal</keyword>
<reference evidence="3 4" key="1">
    <citation type="submission" date="2014-10" db="EMBL/GenBank/DDBJ databases">
        <authorList>
            <person name="Seo M.-J."/>
            <person name="Seok Y.J."/>
            <person name="Cha I.-T."/>
        </authorList>
    </citation>
    <scope>NUCLEOTIDE SEQUENCE [LARGE SCALE GENOMIC DNA]</scope>
    <source>
        <strain evidence="3 4">NEU</strain>
    </source>
</reference>
<proteinExistence type="predicted"/>
<dbReference type="Proteomes" id="UP000180246">
    <property type="component" value="Unassembled WGS sequence"/>
</dbReference>
<name>A0A1S2NBP8_9BURK</name>
<evidence type="ECO:0000313" key="3">
    <source>
        <dbReference type="EMBL" id="OIJ42419.1"/>
    </source>
</evidence>
<evidence type="ECO:0008006" key="5">
    <source>
        <dbReference type="Google" id="ProtNLM"/>
    </source>
</evidence>
<accession>A0A1S2NBP8</accession>
<organism evidence="3 4">
    <name type="scientific">Massilia timonae</name>
    <dbReference type="NCBI Taxonomy" id="47229"/>
    <lineage>
        <taxon>Bacteria</taxon>
        <taxon>Pseudomonadati</taxon>
        <taxon>Pseudomonadota</taxon>
        <taxon>Betaproteobacteria</taxon>
        <taxon>Burkholderiales</taxon>
        <taxon>Oxalobacteraceae</taxon>
        <taxon>Telluria group</taxon>
        <taxon>Massilia</taxon>
    </lineage>
</organism>
<sequence length="119" mass="12513">MDEAVKNLFLTVLACLALAQPASAQALLDPTRPPPGMDRIAPQATAADDAPRLQSVLIARHAGGRHVAVIDGETVRLGETFKGARVARVSANEVVLVRGSERQVLRMDAPLPGMTPAAK</sequence>
<feature type="chain" id="PRO_5010233411" description="MSHA biogenesis protein MshK" evidence="2">
    <location>
        <begin position="25"/>
        <end position="119"/>
    </location>
</feature>
<comment type="caution">
    <text evidence="3">The sequence shown here is derived from an EMBL/GenBank/DDBJ whole genome shotgun (WGS) entry which is preliminary data.</text>
</comment>